<comment type="similarity">
    <text evidence="3">Belongs to the bacterial glucokinase family.</text>
</comment>
<keyword evidence="1 5" id="KW-0808">Transferase</keyword>
<dbReference type="PATRIC" id="fig|1123069.3.peg.1013"/>
<keyword evidence="4" id="KW-0472">Membrane</keyword>
<feature type="transmembrane region" description="Helical" evidence="4">
    <location>
        <begin position="239"/>
        <end position="257"/>
    </location>
</feature>
<dbReference type="EMBL" id="AOLV01000010">
    <property type="protein sequence ID" value="EPX86232.1"/>
    <property type="molecule type" value="Genomic_DNA"/>
</dbReference>
<dbReference type="InterPro" id="IPR043129">
    <property type="entry name" value="ATPase_NBD"/>
</dbReference>
<dbReference type="InterPro" id="IPR003836">
    <property type="entry name" value="Glucokinase"/>
</dbReference>
<dbReference type="Pfam" id="PF02685">
    <property type="entry name" value="Glucokinase"/>
    <property type="match status" value="1"/>
</dbReference>
<accession>S9R2U9</accession>
<evidence type="ECO:0000313" key="5">
    <source>
        <dbReference type="EMBL" id="EPX86232.1"/>
    </source>
</evidence>
<keyword evidence="2 5" id="KW-0418">Kinase</keyword>
<keyword evidence="4" id="KW-1133">Transmembrane helix</keyword>
<dbReference type="GO" id="GO:0006096">
    <property type="term" value="P:glycolytic process"/>
    <property type="evidence" value="ECO:0007669"/>
    <property type="project" value="InterPro"/>
</dbReference>
<dbReference type="GO" id="GO:0004340">
    <property type="term" value="F:glucokinase activity"/>
    <property type="evidence" value="ECO:0007669"/>
    <property type="project" value="UniProtKB-EC"/>
</dbReference>
<comment type="caution">
    <text evidence="5">The sequence shown here is derived from an EMBL/GenBank/DDBJ whole genome shotgun (WGS) entry which is preliminary data.</text>
</comment>
<evidence type="ECO:0000256" key="3">
    <source>
        <dbReference type="RuleBase" id="RU004046"/>
    </source>
</evidence>
<dbReference type="EC" id="2.7.1.2" evidence="5"/>
<gene>
    <name evidence="5" type="ORF">ruthe_01042</name>
</gene>
<evidence type="ECO:0000313" key="6">
    <source>
        <dbReference type="Proteomes" id="UP000015346"/>
    </source>
</evidence>
<dbReference type="PANTHER" id="PTHR47690:SF1">
    <property type="entry name" value="GLUCOKINASE"/>
    <property type="match status" value="1"/>
</dbReference>
<dbReference type="GO" id="GO:0005524">
    <property type="term" value="F:ATP binding"/>
    <property type="evidence" value="ECO:0007669"/>
    <property type="project" value="InterPro"/>
</dbReference>
<dbReference type="GO" id="GO:0005536">
    <property type="term" value="F:D-glucose binding"/>
    <property type="evidence" value="ECO:0007669"/>
    <property type="project" value="InterPro"/>
</dbReference>
<evidence type="ECO:0000256" key="1">
    <source>
        <dbReference type="ARBA" id="ARBA00022679"/>
    </source>
</evidence>
<protein>
    <submittedName>
        <fullName evidence="5">Glucokinase</fullName>
        <ecNumber evidence="5">2.7.1.2</ecNumber>
    </submittedName>
</protein>
<keyword evidence="6" id="KW-1185">Reference proteome</keyword>
<evidence type="ECO:0000256" key="2">
    <source>
        <dbReference type="ARBA" id="ARBA00022777"/>
    </source>
</evidence>
<dbReference type="Gene3D" id="3.30.420.40">
    <property type="match status" value="1"/>
</dbReference>
<organism evidence="5 6">
    <name type="scientific">Rubellimicrobium thermophilum DSM 16684</name>
    <dbReference type="NCBI Taxonomy" id="1123069"/>
    <lineage>
        <taxon>Bacteria</taxon>
        <taxon>Pseudomonadati</taxon>
        <taxon>Pseudomonadota</taxon>
        <taxon>Alphaproteobacteria</taxon>
        <taxon>Rhodobacterales</taxon>
        <taxon>Roseobacteraceae</taxon>
        <taxon>Rubellimicrobium</taxon>
    </lineage>
</organism>
<dbReference type="CDD" id="cd24008">
    <property type="entry name" value="ASKHA_NBD_GLK"/>
    <property type="match status" value="1"/>
</dbReference>
<name>S9R2U9_9RHOB</name>
<dbReference type="Gene3D" id="3.40.367.20">
    <property type="match status" value="1"/>
</dbReference>
<dbReference type="HOGENOM" id="CLU_042582_1_0_5"/>
<dbReference type="Proteomes" id="UP000015346">
    <property type="component" value="Unassembled WGS sequence"/>
</dbReference>
<dbReference type="SUPFAM" id="SSF53067">
    <property type="entry name" value="Actin-like ATPase domain"/>
    <property type="match status" value="1"/>
</dbReference>
<dbReference type="PANTHER" id="PTHR47690">
    <property type="entry name" value="GLUCOKINASE"/>
    <property type="match status" value="1"/>
</dbReference>
<keyword evidence="4" id="KW-0812">Transmembrane</keyword>
<evidence type="ECO:0000256" key="4">
    <source>
        <dbReference type="SAM" id="Phobius"/>
    </source>
</evidence>
<proteinExistence type="inferred from homology"/>
<sequence length="330" mass="34704">MMAHAANTLTLVGDIGGTNTRIALARGTAVLPETVRRYANADFPGLETVLRRFIADQGDVDPAAACIAVAGPVRDGRAALTNLDWTIDEATLARAARAETVAILNDLQAQGHALGHIAADRIRAIVPAPPAPDDASQLVIGVGTGFNAAPVFETPGGRFVPPSESGHVNLPVRDAADMRLCNWVSTAHGFPAVEDVLSGRGLERIYAWLSHEEGEPGEARAADIMAEVARGGDSRARRAAAVMARFLGTVAGNLALIQLPFGGIWLVGGVARALAPYLVEFGFVNAFRDKGRFSGFMANFGISVIEDDFAALTGSAAYLDAMLRRNRGLI</sequence>
<dbReference type="GO" id="GO:0005829">
    <property type="term" value="C:cytosol"/>
    <property type="evidence" value="ECO:0007669"/>
    <property type="project" value="TreeGrafter"/>
</dbReference>
<dbReference type="AlphaFoldDB" id="S9R2U9"/>
<reference evidence="5 6" key="1">
    <citation type="journal article" date="2013" name="Stand. Genomic Sci.">
        <title>Genome sequence of the reddish-pigmented Rubellimicrobium thermophilum type strain (DSM 16684(T)), a member of the Roseobacter clade.</title>
        <authorList>
            <person name="Fiebig A."/>
            <person name="Riedel T."/>
            <person name="Gronow S."/>
            <person name="Petersen J."/>
            <person name="Klenk H.P."/>
            <person name="Goker M."/>
        </authorList>
    </citation>
    <scope>NUCLEOTIDE SEQUENCE [LARGE SCALE GENOMIC DNA]</scope>
    <source>
        <strain evidence="5 6">DSM 16684</strain>
    </source>
</reference>
<dbReference type="STRING" id="1123069.ruthe_01042"/>
<dbReference type="InterPro" id="IPR050201">
    <property type="entry name" value="Bacterial_glucokinase"/>
</dbReference>